<dbReference type="RefSeq" id="WP_377775192.1">
    <property type="nucleotide sequence ID" value="NZ_JBHUOQ010000004.1"/>
</dbReference>
<evidence type="ECO:0000313" key="2">
    <source>
        <dbReference type="Proteomes" id="UP001597519"/>
    </source>
</evidence>
<gene>
    <name evidence="1" type="ORF">ACFSX4_12060</name>
</gene>
<evidence type="ECO:0000313" key="1">
    <source>
        <dbReference type="EMBL" id="MFD2831200.1"/>
    </source>
</evidence>
<keyword evidence="2" id="KW-1185">Reference proteome</keyword>
<dbReference type="Pfam" id="PF03887">
    <property type="entry name" value="YfbU"/>
    <property type="match status" value="1"/>
</dbReference>
<comment type="caution">
    <text evidence="1">The sequence shown here is derived from an EMBL/GenBank/DDBJ whole genome shotgun (WGS) entry which is preliminary data.</text>
</comment>
<sequence>MLKSFEERWVIYTLLQDQKERNPCSSKEYQMFMDIITNGIESRYPSIFEYIGLNGGSVSKDVSDEVDDILEMYQTIQRSVNYFSEVEKESFLSRNNINFSGFGSHVSERKHLIYYHFLKRYNQKGIPEETDRIIRSLEDYRGMYQMYYTILEQKQYQQGNNANSLLSLHDIECIFSTADEKKLKV</sequence>
<name>A0ABW5WWK4_9STAP</name>
<dbReference type="InterPro" id="IPR023146">
    <property type="entry name" value="YfbU_alpha-helical_sf"/>
</dbReference>
<dbReference type="Gene3D" id="1.10.3190.10">
    <property type="entry name" value="yfbu gene product, domain 2"/>
    <property type="match status" value="1"/>
</dbReference>
<protein>
    <submittedName>
        <fullName evidence="1">YfbU family protein</fullName>
    </submittedName>
</protein>
<dbReference type="EMBL" id="JBHUOQ010000004">
    <property type="protein sequence ID" value="MFD2831200.1"/>
    <property type="molecule type" value="Genomic_DNA"/>
</dbReference>
<proteinExistence type="predicted"/>
<organism evidence="1 2">
    <name type="scientific">Corticicoccus populi</name>
    <dbReference type="NCBI Taxonomy" id="1812821"/>
    <lineage>
        <taxon>Bacteria</taxon>
        <taxon>Bacillati</taxon>
        <taxon>Bacillota</taxon>
        <taxon>Bacilli</taxon>
        <taxon>Bacillales</taxon>
        <taxon>Staphylococcaceae</taxon>
        <taxon>Corticicoccus</taxon>
    </lineage>
</organism>
<accession>A0ABW5WWK4</accession>
<dbReference type="InterPro" id="IPR005587">
    <property type="entry name" value="UPF0304_YfbU"/>
</dbReference>
<dbReference type="Proteomes" id="UP001597519">
    <property type="component" value="Unassembled WGS sequence"/>
</dbReference>
<reference evidence="2" key="1">
    <citation type="journal article" date="2019" name="Int. J. Syst. Evol. Microbiol.">
        <title>The Global Catalogue of Microorganisms (GCM) 10K type strain sequencing project: providing services to taxonomists for standard genome sequencing and annotation.</title>
        <authorList>
            <consortium name="The Broad Institute Genomics Platform"/>
            <consortium name="The Broad Institute Genome Sequencing Center for Infectious Disease"/>
            <person name="Wu L."/>
            <person name="Ma J."/>
        </authorList>
    </citation>
    <scope>NUCLEOTIDE SEQUENCE [LARGE SCALE GENOMIC DNA]</scope>
    <source>
        <strain evidence="2">KCTC 33575</strain>
    </source>
</reference>
<dbReference type="SUPFAM" id="SSF116960">
    <property type="entry name" value="YfbU-like"/>
    <property type="match status" value="1"/>
</dbReference>